<dbReference type="InterPro" id="IPR001810">
    <property type="entry name" value="F-box_dom"/>
</dbReference>
<keyword evidence="3" id="KW-1185">Reference proteome</keyword>
<dbReference type="Gene3D" id="1.20.1280.50">
    <property type="match status" value="1"/>
</dbReference>
<feature type="domain" description="F-box" evidence="1">
    <location>
        <begin position="1"/>
        <end position="48"/>
    </location>
</feature>
<dbReference type="InParanoid" id="A0A316VEV4"/>
<proteinExistence type="predicted"/>
<dbReference type="SUPFAM" id="SSF52047">
    <property type="entry name" value="RNI-like"/>
    <property type="match status" value="1"/>
</dbReference>
<evidence type="ECO:0000313" key="2">
    <source>
        <dbReference type="EMBL" id="PWN34015.1"/>
    </source>
</evidence>
<dbReference type="OrthoDB" id="3425895at2759"/>
<evidence type="ECO:0000259" key="1">
    <source>
        <dbReference type="PROSITE" id="PS50181"/>
    </source>
</evidence>
<dbReference type="CDD" id="cd09917">
    <property type="entry name" value="F-box_SF"/>
    <property type="match status" value="1"/>
</dbReference>
<dbReference type="SMART" id="SM00256">
    <property type="entry name" value="FBOX"/>
    <property type="match status" value="1"/>
</dbReference>
<gene>
    <name evidence="2" type="ORF">FA14DRAFT_180649</name>
</gene>
<dbReference type="Pfam" id="PF12937">
    <property type="entry name" value="F-box-like"/>
    <property type="match status" value="1"/>
</dbReference>
<evidence type="ECO:0000313" key="3">
    <source>
        <dbReference type="Proteomes" id="UP000245771"/>
    </source>
</evidence>
<organism evidence="2 3">
    <name type="scientific">Meira miltonrushii</name>
    <dbReference type="NCBI Taxonomy" id="1280837"/>
    <lineage>
        <taxon>Eukaryota</taxon>
        <taxon>Fungi</taxon>
        <taxon>Dikarya</taxon>
        <taxon>Basidiomycota</taxon>
        <taxon>Ustilaginomycotina</taxon>
        <taxon>Exobasidiomycetes</taxon>
        <taxon>Exobasidiales</taxon>
        <taxon>Brachybasidiaceae</taxon>
        <taxon>Meira</taxon>
    </lineage>
</organism>
<dbReference type="Proteomes" id="UP000245771">
    <property type="component" value="Unassembled WGS sequence"/>
</dbReference>
<protein>
    <recommendedName>
        <fullName evidence="1">F-box domain-containing protein</fullName>
    </recommendedName>
</protein>
<dbReference type="RefSeq" id="XP_025354317.1">
    <property type="nucleotide sequence ID" value="XM_025501026.1"/>
</dbReference>
<dbReference type="EMBL" id="KZ819604">
    <property type="protein sequence ID" value="PWN34015.1"/>
    <property type="molecule type" value="Genomic_DNA"/>
</dbReference>
<dbReference type="AlphaFoldDB" id="A0A316VEV4"/>
<sequence>MGTISRLPDEIICLILAQFDSIQVAKLEHVCKQWKNVARSHKSLWKDALFLEGNRDLSTKFVNRRLLALTKRSGGTLDHLGASLDLTDVRIDAIKKFNDRLLTANVQNLWLHMEPNENPYESWEDHIHMGNYNKLVTKTLNTIAQCTNLKSLHVQLFGSTMFEHDAERFPRKLASKPIAQCKLERITLNGFRNDTLFEDDALFHMLEKARVIEITLKDDPVPEKHALRLLEGAKDTLEECQFDILEDKTLTRSSSKILTLPHLFRLYLCSKREPGRRMPQRSIAESESQTEDVSHVFSGTSLDCPRLKEVYLEGQISSSLRQDLLKDSLETLHIDMMHNPLLSKASLLKNCTRLKKLVLEYIPYYCQAYLEDLRNDLSFIPLEELILVRAEFGKGDELVELIKARREDPKLTTIQRLYLVACSTLEPEHHAWLSKNVEDFQQVGRSILSGDKKSDPNQPIHFYDKFKSILHRRNYIESPMIVPQT</sequence>
<name>A0A316VEV4_9BASI</name>
<reference evidence="2 3" key="1">
    <citation type="journal article" date="2018" name="Mol. Biol. Evol.">
        <title>Broad Genomic Sampling Reveals a Smut Pathogenic Ancestry of the Fungal Clade Ustilaginomycotina.</title>
        <authorList>
            <person name="Kijpornyongpan T."/>
            <person name="Mondo S.J."/>
            <person name="Barry K."/>
            <person name="Sandor L."/>
            <person name="Lee J."/>
            <person name="Lipzen A."/>
            <person name="Pangilinan J."/>
            <person name="LaButti K."/>
            <person name="Hainaut M."/>
            <person name="Henrissat B."/>
            <person name="Grigoriev I.V."/>
            <person name="Spatafora J.W."/>
            <person name="Aime M.C."/>
        </authorList>
    </citation>
    <scope>NUCLEOTIDE SEQUENCE [LARGE SCALE GENOMIC DNA]</scope>
    <source>
        <strain evidence="2 3">MCA 3882</strain>
    </source>
</reference>
<accession>A0A316VEV4</accession>
<dbReference type="PROSITE" id="PS50181">
    <property type="entry name" value="FBOX"/>
    <property type="match status" value="1"/>
</dbReference>
<dbReference type="SUPFAM" id="SSF81383">
    <property type="entry name" value="F-box domain"/>
    <property type="match status" value="1"/>
</dbReference>
<dbReference type="InterPro" id="IPR036047">
    <property type="entry name" value="F-box-like_dom_sf"/>
</dbReference>
<dbReference type="GeneID" id="37022807"/>